<dbReference type="PANTHER" id="PTHR42996">
    <property type="entry name" value="PHOSPHATE-BINDING PROTEIN PSTS"/>
    <property type="match status" value="1"/>
</dbReference>
<dbReference type="EMBL" id="KB008093">
    <property type="protein sequence ID" value="ELR13313.1"/>
    <property type="molecule type" value="Genomic_DNA"/>
</dbReference>
<protein>
    <submittedName>
        <fullName evidence="3">Serine/threonine protein kinase</fullName>
    </submittedName>
</protein>
<dbReference type="PANTHER" id="PTHR42996:SF1">
    <property type="entry name" value="PHOSPHATE-BINDING PROTEIN PSTS"/>
    <property type="match status" value="1"/>
</dbReference>
<dbReference type="Proteomes" id="UP000011083">
    <property type="component" value="Unassembled WGS sequence"/>
</dbReference>
<keyword evidence="3" id="KW-0808">Transferase</keyword>
<proteinExistence type="inferred from homology"/>
<evidence type="ECO:0000259" key="2">
    <source>
        <dbReference type="Pfam" id="PF12849"/>
    </source>
</evidence>
<comment type="similarity">
    <text evidence="1">Belongs to the PstS family.</text>
</comment>
<dbReference type="RefSeq" id="XP_004335326.1">
    <property type="nucleotide sequence ID" value="XM_004335278.1"/>
</dbReference>
<keyword evidence="4" id="KW-1185">Reference proteome</keyword>
<dbReference type="InterPro" id="IPR050962">
    <property type="entry name" value="Phosphate-bind_PstS"/>
</dbReference>
<reference evidence="3 4" key="1">
    <citation type="journal article" date="2013" name="Genome Biol.">
        <title>Genome of Acanthamoeba castellanii highlights extensive lateral gene transfer and early evolution of tyrosine kinase signaling.</title>
        <authorList>
            <person name="Clarke M."/>
            <person name="Lohan A.J."/>
            <person name="Liu B."/>
            <person name="Lagkouvardos I."/>
            <person name="Roy S."/>
            <person name="Zafar N."/>
            <person name="Bertelli C."/>
            <person name="Schilde C."/>
            <person name="Kianianmomeni A."/>
            <person name="Burglin T.R."/>
            <person name="Frech C."/>
            <person name="Turcotte B."/>
            <person name="Kopec K.O."/>
            <person name="Synnott J.M."/>
            <person name="Choo C."/>
            <person name="Paponov I."/>
            <person name="Finkler A."/>
            <person name="Soon Heng Tan C."/>
            <person name="Hutchins A.P."/>
            <person name="Weinmeier T."/>
            <person name="Rattei T."/>
            <person name="Chu J.S."/>
            <person name="Gimenez G."/>
            <person name="Irimia M."/>
            <person name="Rigden D.J."/>
            <person name="Fitzpatrick D.A."/>
            <person name="Lorenzo-Morales J."/>
            <person name="Bateman A."/>
            <person name="Chiu C.H."/>
            <person name="Tang P."/>
            <person name="Hegemann P."/>
            <person name="Fromm H."/>
            <person name="Raoult D."/>
            <person name="Greub G."/>
            <person name="Miranda-Saavedra D."/>
            <person name="Chen N."/>
            <person name="Nash P."/>
            <person name="Ginger M.L."/>
            <person name="Horn M."/>
            <person name="Schaap P."/>
            <person name="Caler L."/>
            <person name="Loftus B."/>
        </authorList>
    </citation>
    <scope>NUCLEOTIDE SEQUENCE [LARGE SCALE GENOMIC DNA]</scope>
    <source>
        <strain evidence="3 4">Neff</strain>
    </source>
</reference>
<dbReference type="GeneID" id="14913963"/>
<sequence length="145" mass="15951">MKYYESLPEVSNQQLETYDADYSVTSTGIDEQWLSRIPDLAVLPAAGYAVVPAYNVPELKGLTLVLNFDTIAAIYLNKLTMWNDTRIKDINSPEVAAALPAQPITVITSADSSAPEQLFTYMLSAEVPEFNATVTTQLFAIMRAP</sequence>
<dbReference type="InterPro" id="IPR024370">
    <property type="entry name" value="PBP_domain"/>
</dbReference>
<keyword evidence="3" id="KW-0723">Serine/threonine-protein kinase</keyword>
<keyword evidence="3" id="KW-0418">Kinase</keyword>
<dbReference type="SUPFAM" id="SSF53850">
    <property type="entry name" value="Periplasmic binding protein-like II"/>
    <property type="match status" value="1"/>
</dbReference>
<feature type="domain" description="PBP" evidence="2">
    <location>
        <begin position="44"/>
        <end position="134"/>
    </location>
</feature>
<dbReference type="Pfam" id="PF12849">
    <property type="entry name" value="PBP_like_2"/>
    <property type="match status" value="1"/>
</dbReference>
<accession>L8GKQ0</accession>
<evidence type="ECO:0000313" key="3">
    <source>
        <dbReference type="EMBL" id="ELR13313.1"/>
    </source>
</evidence>
<dbReference type="Gene3D" id="3.40.190.10">
    <property type="entry name" value="Periplasmic binding protein-like II"/>
    <property type="match status" value="1"/>
</dbReference>
<evidence type="ECO:0000256" key="1">
    <source>
        <dbReference type="ARBA" id="ARBA00008725"/>
    </source>
</evidence>
<dbReference type="KEGG" id="acan:ACA1_238580"/>
<organism evidence="3 4">
    <name type="scientific">Acanthamoeba castellanii (strain ATCC 30010 / Neff)</name>
    <dbReference type="NCBI Taxonomy" id="1257118"/>
    <lineage>
        <taxon>Eukaryota</taxon>
        <taxon>Amoebozoa</taxon>
        <taxon>Discosea</taxon>
        <taxon>Longamoebia</taxon>
        <taxon>Centramoebida</taxon>
        <taxon>Acanthamoebidae</taxon>
        <taxon>Acanthamoeba</taxon>
    </lineage>
</organism>
<dbReference type="AlphaFoldDB" id="L8GKQ0"/>
<evidence type="ECO:0000313" key="4">
    <source>
        <dbReference type="Proteomes" id="UP000011083"/>
    </source>
</evidence>
<dbReference type="GO" id="GO:0004674">
    <property type="term" value="F:protein serine/threonine kinase activity"/>
    <property type="evidence" value="ECO:0007669"/>
    <property type="project" value="UniProtKB-KW"/>
</dbReference>
<dbReference type="OrthoDB" id="6226411at2759"/>
<dbReference type="VEuPathDB" id="AmoebaDB:ACA1_238580"/>
<name>L8GKQ0_ACACF</name>
<gene>
    <name evidence="3" type="ORF">ACA1_238580</name>
</gene>